<dbReference type="GO" id="GO:0016020">
    <property type="term" value="C:membrane"/>
    <property type="evidence" value="ECO:0007669"/>
    <property type="project" value="TreeGrafter"/>
</dbReference>
<dbReference type="PANTHER" id="PTHR43798:SF33">
    <property type="entry name" value="HYDROLASE, PUTATIVE (AFU_ORTHOLOGUE AFUA_2G14860)-RELATED"/>
    <property type="match status" value="1"/>
</dbReference>
<dbReference type="PRINTS" id="PR00111">
    <property type="entry name" value="ABHYDROLASE"/>
</dbReference>
<dbReference type="KEGG" id="mdb:OVN18_07810"/>
<dbReference type="SUPFAM" id="SSF53474">
    <property type="entry name" value="alpha/beta-Hydrolases"/>
    <property type="match status" value="1"/>
</dbReference>
<dbReference type="Proteomes" id="UP001164706">
    <property type="component" value="Chromosome"/>
</dbReference>
<dbReference type="Pfam" id="PF00561">
    <property type="entry name" value="Abhydrolase_1"/>
    <property type="match status" value="1"/>
</dbReference>
<feature type="domain" description="AB hydrolase-1" evidence="1">
    <location>
        <begin position="40"/>
        <end position="217"/>
    </location>
</feature>
<sequence>MGILDRWLRPAPELHVAGDTADPDRAGEGVPVTPADAPGPTVVMIHGIASSSVTFQNLVPLLSPTHRCITIDLLGFGRSPAPADASYTLEEHTAAVEAAIRALRLREPFVLVGHSLGSLIATRYAATHRRELDRLVLVSPPIYLPPSVIGDQRDRASMGLYFSVYEFMRANQQFTTAAAAALARIAPIKNVLDVTERNWQAFVLSLQNAIETQTTIADLASVPVAVDVVYGTLDPFLAPGGLKIAEQLRHVTTTRVNGVDHIVRRKLARAVARIIDAPPAAPAPPA</sequence>
<organism evidence="2 3">
    <name type="scientific">Microcella daejeonensis</name>
    <dbReference type="NCBI Taxonomy" id="2994971"/>
    <lineage>
        <taxon>Bacteria</taxon>
        <taxon>Bacillati</taxon>
        <taxon>Actinomycetota</taxon>
        <taxon>Actinomycetes</taxon>
        <taxon>Micrococcales</taxon>
        <taxon>Microbacteriaceae</taxon>
        <taxon>Microcella</taxon>
    </lineage>
</organism>
<dbReference type="EMBL" id="CP113089">
    <property type="protein sequence ID" value="WAB80480.1"/>
    <property type="molecule type" value="Genomic_DNA"/>
</dbReference>
<gene>
    <name evidence="2" type="ORF">OVN18_07810</name>
</gene>
<evidence type="ECO:0000313" key="2">
    <source>
        <dbReference type="EMBL" id="WAB80480.1"/>
    </source>
</evidence>
<keyword evidence="3" id="KW-1185">Reference proteome</keyword>
<proteinExistence type="predicted"/>
<dbReference type="PANTHER" id="PTHR43798">
    <property type="entry name" value="MONOACYLGLYCEROL LIPASE"/>
    <property type="match status" value="1"/>
</dbReference>
<reference evidence="2" key="1">
    <citation type="submission" date="2022-11" db="EMBL/GenBank/DDBJ databases">
        <title>Description of Microcella daejonensis nov. sp, isolated from riverside soil.</title>
        <authorList>
            <person name="Molina K.M."/>
            <person name="Kim S.B."/>
        </authorList>
    </citation>
    <scope>NUCLEOTIDE SEQUENCE</scope>
    <source>
        <strain evidence="2">MMS21-STM12</strain>
    </source>
</reference>
<dbReference type="InterPro" id="IPR050266">
    <property type="entry name" value="AB_hydrolase_sf"/>
</dbReference>
<dbReference type="InterPro" id="IPR000073">
    <property type="entry name" value="AB_hydrolase_1"/>
</dbReference>
<evidence type="ECO:0000259" key="1">
    <source>
        <dbReference type="Pfam" id="PF00561"/>
    </source>
</evidence>
<dbReference type="InterPro" id="IPR029058">
    <property type="entry name" value="AB_hydrolase_fold"/>
</dbReference>
<protein>
    <submittedName>
        <fullName evidence="2">Alpha/beta hydrolase</fullName>
    </submittedName>
</protein>
<name>A0A9E8S7H5_9MICO</name>
<dbReference type="Gene3D" id="3.40.50.1820">
    <property type="entry name" value="alpha/beta hydrolase"/>
    <property type="match status" value="1"/>
</dbReference>
<keyword evidence="2" id="KW-0378">Hydrolase</keyword>
<dbReference type="GO" id="GO:0047372">
    <property type="term" value="F:monoacylglycerol lipase activity"/>
    <property type="evidence" value="ECO:0007669"/>
    <property type="project" value="TreeGrafter"/>
</dbReference>
<dbReference type="GO" id="GO:0046464">
    <property type="term" value="P:acylglycerol catabolic process"/>
    <property type="evidence" value="ECO:0007669"/>
    <property type="project" value="TreeGrafter"/>
</dbReference>
<evidence type="ECO:0000313" key="3">
    <source>
        <dbReference type="Proteomes" id="UP001164706"/>
    </source>
</evidence>
<dbReference type="AlphaFoldDB" id="A0A9E8S7H5"/>
<accession>A0A9E8S7H5</accession>
<dbReference type="RefSeq" id="WP_267780146.1">
    <property type="nucleotide sequence ID" value="NZ_CP113089.1"/>
</dbReference>